<proteinExistence type="inferred from homology"/>
<evidence type="ECO:0000256" key="1">
    <source>
        <dbReference type="ARBA" id="ARBA00034120"/>
    </source>
</evidence>
<reference evidence="3 4" key="1">
    <citation type="journal article" date="2012" name="FEBS Lett.">
        <title>Anammox organism KSU-1 expresses a NirK-type copper-containing nitrite reductase instead of a NirS-type with cytochrome cd1.</title>
        <authorList>
            <person name="Hira D."/>
            <person name="Toh H."/>
            <person name="Migita C.T."/>
            <person name="Okubo H."/>
            <person name="Nishiyama T."/>
            <person name="Hattori M."/>
            <person name="Furukawa K."/>
            <person name="Fujii T."/>
        </authorList>
    </citation>
    <scope>NUCLEOTIDE SEQUENCE [LARGE SCALE GENOMIC DNA]</scope>
</reference>
<sequence>MTKGVLHGLTRVVDVDLSGYFDTIRHHLLLEKIARRAQDDDIMHLVKLILKANGKKGVPQVGIISPLLSNLYSLSGNAFTRQILYYMLTKY</sequence>
<feature type="domain" description="Reverse transcriptase" evidence="2">
    <location>
        <begin position="1"/>
        <end position="91"/>
    </location>
</feature>
<evidence type="ECO:0000259" key="2">
    <source>
        <dbReference type="PROSITE" id="PS50878"/>
    </source>
</evidence>
<name>I3IJ97_9BACT</name>
<dbReference type="AlphaFoldDB" id="I3IJ97"/>
<evidence type="ECO:0000313" key="4">
    <source>
        <dbReference type="Proteomes" id="UP000002985"/>
    </source>
</evidence>
<accession>I3IJ97</accession>
<dbReference type="STRING" id="247490.KSU1_C0196"/>
<dbReference type="PANTHER" id="PTHR34047">
    <property type="entry name" value="NUCLEAR INTRON MATURASE 1, MITOCHONDRIAL-RELATED"/>
    <property type="match status" value="1"/>
</dbReference>
<evidence type="ECO:0000313" key="3">
    <source>
        <dbReference type="EMBL" id="GAB61792.1"/>
    </source>
</evidence>
<comment type="similarity">
    <text evidence="1">Belongs to the bacterial reverse transcriptase family.</text>
</comment>
<organism evidence="3 4">
    <name type="scientific">Candidatus Jettenia caeni</name>
    <dbReference type="NCBI Taxonomy" id="247490"/>
    <lineage>
        <taxon>Bacteria</taxon>
        <taxon>Pseudomonadati</taxon>
        <taxon>Planctomycetota</taxon>
        <taxon>Candidatus Brocadiia</taxon>
        <taxon>Candidatus Brocadiales</taxon>
        <taxon>Candidatus Brocadiaceae</taxon>
        <taxon>Candidatus Jettenia</taxon>
    </lineage>
</organism>
<dbReference type="InterPro" id="IPR051083">
    <property type="entry name" value="GrpII_Intron_Splice-Mob/Def"/>
</dbReference>
<dbReference type="Proteomes" id="UP000002985">
    <property type="component" value="Unassembled WGS sequence"/>
</dbReference>
<protein>
    <recommendedName>
        <fullName evidence="2">Reverse transcriptase domain-containing protein</fullName>
    </recommendedName>
</protein>
<dbReference type="EMBL" id="BAFH01000003">
    <property type="protein sequence ID" value="GAB61792.1"/>
    <property type="molecule type" value="Genomic_DNA"/>
</dbReference>
<dbReference type="eggNOG" id="COG3344">
    <property type="taxonomic scope" value="Bacteria"/>
</dbReference>
<gene>
    <name evidence="3" type="ORF">KSU1_C0196</name>
</gene>
<keyword evidence="4" id="KW-1185">Reference proteome</keyword>
<comment type="caution">
    <text evidence="3">The sequence shown here is derived from an EMBL/GenBank/DDBJ whole genome shotgun (WGS) entry which is preliminary data.</text>
</comment>
<dbReference type="PANTHER" id="PTHR34047:SF8">
    <property type="entry name" value="PROTEIN YKFC"/>
    <property type="match status" value="1"/>
</dbReference>
<dbReference type="InterPro" id="IPR000477">
    <property type="entry name" value="RT_dom"/>
</dbReference>
<dbReference type="PROSITE" id="PS50878">
    <property type="entry name" value="RT_POL"/>
    <property type="match status" value="1"/>
</dbReference>